<keyword evidence="4" id="KW-0762">Sugar transport</keyword>
<feature type="transmembrane region" description="Helical" evidence="8">
    <location>
        <begin position="50"/>
        <end position="73"/>
    </location>
</feature>
<dbReference type="OrthoDB" id="4142200at2759"/>
<feature type="transmembrane region" description="Helical" evidence="8">
    <location>
        <begin position="162"/>
        <end position="181"/>
    </location>
</feature>
<keyword evidence="10" id="KW-1185">Reference proteome</keyword>
<feature type="transmembrane region" description="Helical" evidence="8">
    <location>
        <begin position="317"/>
        <end position="339"/>
    </location>
</feature>
<evidence type="ECO:0000256" key="4">
    <source>
        <dbReference type="ARBA" id="ARBA00022597"/>
    </source>
</evidence>
<dbReference type="InterPro" id="IPR020846">
    <property type="entry name" value="MFS_dom"/>
</dbReference>
<dbReference type="KEGG" id="tpal:117640660"/>
<protein>
    <submittedName>
        <fullName evidence="11">Facilitated trehalose transporter Tret1-2 homolog</fullName>
    </submittedName>
</protein>
<dbReference type="InterPro" id="IPR050549">
    <property type="entry name" value="MFS_Trehalose_Transporter"/>
</dbReference>
<evidence type="ECO:0000256" key="1">
    <source>
        <dbReference type="ARBA" id="ARBA00004651"/>
    </source>
</evidence>
<feature type="transmembrane region" description="Helical" evidence="8">
    <location>
        <begin position="388"/>
        <end position="411"/>
    </location>
</feature>
<feature type="transmembrane region" description="Helical" evidence="8">
    <location>
        <begin position="252"/>
        <end position="274"/>
    </location>
</feature>
<evidence type="ECO:0000256" key="2">
    <source>
        <dbReference type="ARBA" id="ARBA00022448"/>
    </source>
</evidence>
<dbReference type="PANTHER" id="PTHR48021:SF89">
    <property type="entry name" value="FI02132P-RELATED"/>
    <property type="match status" value="1"/>
</dbReference>
<evidence type="ECO:0000256" key="5">
    <source>
        <dbReference type="ARBA" id="ARBA00022692"/>
    </source>
</evidence>
<dbReference type="PROSITE" id="PS00216">
    <property type="entry name" value="SUGAR_TRANSPORT_1"/>
    <property type="match status" value="1"/>
</dbReference>
<accession>A0A6P8YAT5</accession>
<feature type="domain" description="Major facilitator superfamily (MFS) profile" evidence="9">
    <location>
        <begin position="1"/>
        <end position="443"/>
    </location>
</feature>
<evidence type="ECO:0000256" key="6">
    <source>
        <dbReference type="ARBA" id="ARBA00022989"/>
    </source>
</evidence>
<dbReference type="InterPro" id="IPR005829">
    <property type="entry name" value="Sugar_transporter_CS"/>
</dbReference>
<evidence type="ECO:0000256" key="7">
    <source>
        <dbReference type="ARBA" id="ARBA00023136"/>
    </source>
</evidence>
<feature type="transmembrane region" description="Helical" evidence="8">
    <location>
        <begin position="80"/>
        <end position="99"/>
    </location>
</feature>
<evidence type="ECO:0000313" key="10">
    <source>
        <dbReference type="Proteomes" id="UP000515158"/>
    </source>
</evidence>
<keyword evidence="7 8" id="KW-0472">Membrane</keyword>
<keyword evidence="3" id="KW-1003">Cell membrane</keyword>
<name>A0A6P8YAT5_THRPL</name>
<dbReference type="GO" id="GO:0022857">
    <property type="term" value="F:transmembrane transporter activity"/>
    <property type="evidence" value="ECO:0007669"/>
    <property type="project" value="InterPro"/>
</dbReference>
<dbReference type="PROSITE" id="PS50850">
    <property type="entry name" value="MFS"/>
    <property type="match status" value="1"/>
</dbReference>
<organism evidence="11">
    <name type="scientific">Thrips palmi</name>
    <name type="common">Melon thrips</name>
    <dbReference type="NCBI Taxonomy" id="161013"/>
    <lineage>
        <taxon>Eukaryota</taxon>
        <taxon>Metazoa</taxon>
        <taxon>Ecdysozoa</taxon>
        <taxon>Arthropoda</taxon>
        <taxon>Hexapoda</taxon>
        <taxon>Insecta</taxon>
        <taxon>Pterygota</taxon>
        <taxon>Neoptera</taxon>
        <taxon>Paraneoptera</taxon>
        <taxon>Thysanoptera</taxon>
        <taxon>Terebrantia</taxon>
        <taxon>Thripoidea</taxon>
        <taxon>Thripidae</taxon>
        <taxon>Thrips</taxon>
    </lineage>
</organism>
<evidence type="ECO:0000256" key="3">
    <source>
        <dbReference type="ARBA" id="ARBA00022475"/>
    </source>
</evidence>
<feature type="transmembrane region" description="Helical" evidence="8">
    <location>
        <begin position="286"/>
        <end position="305"/>
    </location>
</feature>
<keyword evidence="5 8" id="KW-0812">Transmembrane</keyword>
<dbReference type="FunFam" id="1.20.1250.20:FF:000218">
    <property type="entry name" value="facilitated trehalose transporter Tret1"/>
    <property type="match status" value="1"/>
</dbReference>
<dbReference type="RefSeq" id="XP_034233331.1">
    <property type="nucleotide sequence ID" value="XM_034377440.1"/>
</dbReference>
<dbReference type="InParanoid" id="A0A6P8YAT5"/>
<dbReference type="Gene3D" id="1.20.1250.20">
    <property type="entry name" value="MFS general substrate transporter like domains"/>
    <property type="match status" value="1"/>
</dbReference>
<dbReference type="Proteomes" id="UP000515158">
    <property type="component" value="Unplaced"/>
</dbReference>
<feature type="transmembrane region" description="Helical" evidence="8">
    <location>
        <begin position="417"/>
        <end position="439"/>
    </location>
</feature>
<evidence type="ECO:0000259" key="9">
    <source>
        <dbReference type="PROSITE" id="PS50850"/>
    </source>
</evidence>
<gene>
    <name evidence="11" type="primary">LOC117640660</name>
</gene>
<dbReference type="PANTHER" id="PTHR48021">
    <property type="match status" value="1"/>
</dbReference>
<dbReference type="AlphaFoldDB" id="A0A6P8YAT5"/>
<dbReference type="InterPro" id="IPR036259">
    <property type="entry name" value="MFS_trans_sf"/>
</dbReference>
<comment type="subcellular location">
    <subcellularLocation>
        <location evidence="1">Cell membrane</location>
        <topology evidence="1">Multi-pass membrane protein</topology>
    </subcellularLocation>
</comment>
<dbReference type="GeneID" id="117640660"/>
<dbReference type="SUPFAM" id="SSF103473">
    <property type="entry name" value="MFS general substrate transporter"/>
    <property type="match status" value="1"/>
</dbReference>
<keyword evidence="2" id="KW-0813">Transport</keyword>
<dbReference type="GO" id="GO:0005886">
    <property type="term" value="C:plasma membrane"/>
    <property type="evidence" value="ECO:0007669"/>
    <property type="project" value="UniProtKB-SubCell"/>
</dbReference>
<evidence type="ECO:0000256" key="8">
    <source>
        <dbReference type="SAM" id="Phobius"/>
    </source>
</evidence>
<dbReference type="Pfam" id="PF00083">
    <property type="entry name" value="Sugar_tr"/>
    <property type="match status" value="1"/>
</dbReference>
<proteinExistence type="predicted"/>
<dbReference type="InterPro" id="IPR005828">
    <property type="entry name" value="MFS_sugar_transport-like"/>
</dbReference>
<evidence type="ECO:0000313" key="11">
    <source>
        <dbReference type="RefSeq" id="XP_034233331.1"/>
    </source>
</evidence>
<feature type="transmembrane region" description="Helical" evidence="8">
    <location>
        <begin position="351"/>
        <end position="376"/>
    </location>
</feature>
<feature type="transmembrane region" description="Helical" evidence="8">
    <location>
        <begin position="138"/>
        <end position="156"/>
    </location>
</feature>
<dbReference type="PROSITE" id="PS00217">
    <property type="entry name" value="SUGAR_TRANSPORT_2"/>
    <property type="match status" value="1"/>
</dbReference>
<feature type="transmembrane region" description="Helical" evidence="8">
    <location>
        <begin position="105"/>
        <end position="126"/>
    </location>
</feature>
<keyword evidence="6 8" id="KW-1133">Transmembrane helix</keyword>
<sequence>MTPLELSQVRSVAPVLLMTLTQGLSLGWSSPAVGKLRAGEGSFAPTLDEISWIVSFFSLGILAGSLVGSAVFARAGRRTTLMLGPVLLASCSAITFLSSSAQPLYLARLLGGAGHGVGVSFASIYVAEVSETAMRGRLILWTNLQIMAGPLISYAVGPLLSYRLLALVPLLTASASLFLALGSGWMQETPFYLASKGRADQALAALRALRAGKKDEEIRAELAAIQKTVKQQASAGSGSLREVFADPVAKKAACLCLFVTGSFAMLGITTVMVFTQQIVEVAGAPLSPAVCSVLLVAVNIAAVLGSMPVVERLGRRTILSGSALGNAASLATLAGFFVARDVLGADVSGVHWLPLACLVSYMASTGMGVVTIPHVLTSELLPQRAKASVAPLSGALVAISAFVLHKSFFIVGRALGFAAPFTFFAAYNLGYSVFVASLVPETKGKTLAQVQEMLAASTADDKKKRN</sequence>
<reference evidence="11" key="1">
    <citation type="submission" date="2025-08" db="UniProtKB">
        <authorList>
            <consortium name="RefSeq"/>
        </authorList>
    </citation>
    <scope>IDENTIFICATION</scope>
    <source>
        <tissue evidence="11">Total insect</tissue>
    </source>
</reference>